<dbReference type="OrthoDB" id="5596707at2759"/>
<dbReference type="Pfam" id="PF13650">
    <property type="entry name" value="Asp_protease_2"/>
    <property type="match status" value="1"/>
</dbReference>
<dbReference type="SUPFAM" id="SSF50630">
    <property type="entry name" value="Acid proteases"/>
    <property type="match status" value="1"/>
</dbReference>
<dbReference type="AlphaFoldDB" id="A0A8H6HDL4"/>
<feature type="region of interest" description="Disordered" evidence="2">
    <location>
        <begin position="213"/>
        <end position="281"/>
    </location>
</feature>
<sequence length="525" mass="57942">MPLRNERRAPVFNGHGAYLAQFFRDFETIARAAQLSESEWLVKILDYTRVDDYDLWSSIGATADMTWTKFKSEISKFYTGADDERRHTVSDLERLCDALSVKATVSRAEFSDFYRKFYTMVTYLENKNRISGREASRLLINAFPPPRFRGCVWCAQEGHWSRECAKRNEYLNKGMIVPSRIGDGRFTYPDGSQIGRASQGTGLLDLVDQWHRQRSSPSPATGANAIPTNTSASRPDEVEKHPKAASLSPQAPKPSQAPSTGAIKPSAKPQETPYVHPNAAQPPQFRFAAPIEDPLHATTLAERSLDAPVSMSMRELLGVAPELRKAIKELVTAKKLPIDGGDDSRASFLTALDMPPANDLVSVLLNAFPAAAEKRVANNTESLRTISVKLDGRVPIDAILDEGSQIIGLRREVWERLGLPIRSDHTINMETANTSRSRTVGLLPNLKMMIGKCEFTVQAHVIEEAGYDMLLGRPFHVLAQAHTQHFANGGAVITLTDPQSKAVITVPTKARGSASAQSIEVDFCV</sequence>
<dbReference type="Gene3D" id="2.40.70.10">
    <property type="entry name" value="Acid Proteases"/>
    <property type="match status" value="1"/>
</dbReference>
<feature type="compositionally biased region" description="Polar residues" evidence="2">
    <location>
        <begin position="215"/>
        <end position="233"/>
    </location>
</feature>
<evidence type="ECO:0000256" key="2">
    <source>
        <dbReference type="SAM" id="MobiDB-lite"/>
    </source>
</evidence>
<keyword evidence="5" id="KW-1185">Reference proteome</keyword>
<gene>
    <name evidence="4" type="ORF">DFP72DRAFT_826113</name>
</gene>
<dbReference type="SUPFAM" id="SSF57756">
    <property type="entry name" value="Retrovirus zinc finger-like domains"/>
    <property type="match status" value="1"/>
</dbReference>
<dbReference type="GO" id="GO:0003676">
    <property type="term" value="F:nucleic acid binding"/>
    <property type="evidence" value="ECO:0007669"/>
    <property type="project" value="InterPro"/>
</dbReference>
<proteinExistence type="predicted"/>
<dbReference type="CDD" id="cd00303">
    <property type="entry name" value="retropepsin_like"/>
    <property type="match status" value="1"/>
</dbReference>
<dbReference type="GO" id="GO:0008270">
    <property type="term" value="F:zinc ion binding"/>
    <property type="evidence" value="ECO:0007669"/>
    <property type="project" value="InterPro"/>
</dbReference>
<dbReference type="InterPro" id="IPR025165">
    <property type="entry name" value="DUF4100"/>
</dbReference>
<feature type="compositionally biased region" description="Low complexity" evidence="2">
    <location>
        <begin position="244"/>
        <end position="259"/>
    </location>
</feature>
<feature type="domain" description="DUF4100" evidence="3">
    <location>
        <begin position="215"/>
        <end position="334"/>
    </location>
</feature>
<dbReference type="Pfam" id="PF13352">
    <property type="entry name" value="DUF4100"/>
    <property type="match status" value="1"/>
</dbReference>
<accession>A0A8H6HDL4</accession>
<evidence type="ECO:0000259" key="3">
    <source>
        <dbReference type="Pfam" id="PF13352"/>
    </source>
</evidence>
<dbReference type="Proteomes" id="UP000521943">
    <property type="component" value="Unassembled WGS sequence"/>
</dbReference>
<dbReference type="InterPro" id="IPR036875">
    <property type="entry name" value="Znf_CCHC_sf"/>
</dbReference>
<comment type="caution">
    <text evidence="4">The sequence shown here is derived from an EMBL/GenBank/DDBJ whole genome shotgun (WGS) entry which is preliminary data.</text>
</comment>
<name>A0A8H6HDL4_9AGAR</name>
<dbReference type="InterPro" id="IPR021109">
    <property type="entry name" value="Peptidase_aspartic_dom_sf"/>
</dbReference>
<organism evidence="4 5">
    <name type="scientific">Ephemerocybe angulata</name>
    <dbReference type="NCBI Taxonomy" id="980116"/>
    <lineage>
        <taxon>Eukaryota</taxon>
        <taxon>Fungi</taxon>
        <taxon>Dikarya</taxon>
        <taxon>Basidiomycota</taxon>
        <taxon>Agaricomycotina</taxon>
        <taxon>Agaricomycetes</taxon>
        <taxon>Agaricomycetidae</taxon>
        <taxon>Agaricales</taxon>
        <taxon>Agaricineae</taxon>
        <taxon>Psathyrellaceae</taxon>
        <taxon>Ephemerocybe</taxon>
    </lineage>
</organism>
<evidence type="ECO:0000256" key="1">
    <source>
        <dbReference type="ARBA" id="ARBA00022664"/>
    </source>
</evidence>
<evidence type="ECO:0000313" key="4">
    <source>
        <dbReference type="EMBL" id="KAF6744326.1"/>
    </source>
</evidence>
<reference evidence="4 5" key="1">
    <citation type="submission" date="2020-07" db="EMBL/GenBank/DDBJ databases">
        <title>Comparative genomics of pyrophilous fungi reveals a link between fire events and developmental genes.</title>
        <authorList>
            <consortium name="DOE Joint Genome Institute"/>
            <person name="Steindorff A.S."/>
            <person name="Carver A."/>
            <person name="Calhoun S."/>
            <person name="Stillman K."/>
            <person name="Liu H."/>
            <person name="Lipzen A."/>
            <person name="Pangilinan J."/>
            <person name="Labutti K."/>
            <person name="Bruns T.D."/>
            <person name="Grigoriev I.V."/>
        </authorList>
    </citation>
    <scope>NUCLEOTIDE SEQUENCE [LARGE SCALE GENOMIC DNA]</scope>
    <source>
        <strain evidence="4 5">CBS 144469</strain>
    </source>
</reference>
<dbReference type="EMBL" id="JACGCI010000124">
    <property type="protein sequence ID" value="KAF6744326.1"/>
    <property type="molecule type" value="Genomic_DNA"/>
</dbReference>
<evidence type="ECO:0000313" key="5">
    <source>
        <dbReference type="Proteomes" id="UP000521943"/>
    </source>
</evidence>
<keyword evidence="1" id="KW-0507">mRNA processing</keyword>
<dbReference type="GO" id="GO:0006397">
    <property type="term" value="P:mRNA processing"/>
    <property type="evidence" value="ECO:0007669"/>
    <property type="project" value="UniProtKB-KW"/>
</dbReference>
<protein>
    <recommendedName>
        <fullName evidence="3">DUF4100 domain-containing protein</fullName>
    </recommendedName>
</protein>